<reference evidence="6 7" key="1">
    <citation type="journal article" date="2016" name="Genome Biol. Evol.">
        <title>Divergent and convergent evolution of fungal pathogenicity.</title>
        <authorList>
            <person name="Shang Y."/>
            <person name="Xiao G."/>
            <person name="Zheng P."/>
            <person name="Cen K."/>
            <person name="Zhan S."/>
            <person name="Wang C."/>
        </authorList>
    </citation>
    <scope>NUCLEOTIDE SEQUENCE [LARGE SCALE GENOMIC DNA]</scope>
    <source>
        <strain evidence="6 7">RCEF 3172</strain>
    </source>
</reference>
<dbReference type="Gene3D" id="2.30.29.30">
    <property type="entry name" value="Pleckstrin-homology domain (PH domain)/Phosphotyrosine-binding domain (PTB)"/>
    <property type="match status" value="1"/>
</dbReference>
<dbReference type="Proteomes" id="UP000076863">
    <property type="component" value="Unassembled WGS sequence"/>
</dbReference>
<dbReference type="InterPro" id="IPR011993">
    <property type="entry name" value="PH-like_dom_sf"/>
</dbReference>
<dbReference type="AlphaFoldDB" id="A0A167H0E0"/>
<dbReference type="GO" id="GO:0045292">
    <property type="term" value="P:mRNA cis splicing, via spliceosome"/>
    <property type="evidence" value="ECO:0007669"/>
    <property type="project" value="TreeGrafter"/>
</dbReference>
<dbReference type="EMBL" id="AZHA01000006">
    <property type="protein sequence ID" value="OAA47327.1"/>
    <property type="molecule type" value="Genomic_DNA"/>
</dbReference>
<evidence type="ECO:0000256" key="1">
    <source>
        <dbReference type="ARBA" id="ARBA00004123"/>
    </source>
</evidence>
<dbReference type="GO" id="GO:0034715">
    <property type="term" value="C:pICln-Sm protein complex"/>
    <property type="evidence" value="ECO:0007669"/>
    <property type="project" value="TreeGrafter"/>
</dbReference>
<comment type="caution">
    <text evidence="6">The sequence shown here is derived from an EMBL/GenBank/DDBJ whole genome shotgun (WGS) entry which is preliminary data.</text>
</comment>
<feature type="region of interest" description="Disordered" evidence="5">
    <location>
        <begin position="271"/>
        <end position="324"/>
    </location>
</feature>
<feature type="compositionally biased region" description="Basic and acidic residues" evidence="5">
    <location>
        <begin position="311"/>
        <end position="324"/>
    </location>
</feature>
<keyword evidence="4" id="KW-0539">Nucleus</keyword>
<keyword evidence="3" id="KW-0963">Cytoplasm</keyword>
<accession>A0A167H0E0</accession>
<evidence type="ECO:0000256" key="3">
    <source>
        <dbReference type="ARBA" id="ARBA00022490"/>
    </source>
</evidence>
<dbReference type="PANTHER" id="PTHR21399">
    <property type="entry name" value="CHLORIDE CONDUCTANCE REGULATORY PROTEIN ICLN"/>
    <property type="match status" value="1"/>
</dbReference>
<dbReference type="OrthoDB" id="19714at2759"/>
<name>A0A167H0E0_9HYPO</name>
<dbReference type="GO" id="GO:0000387">
    <property type="term" value="P:spliceosomal snRNP assembly"/>
    <property type="evidence" value="ECO:0007669"/>
    <property type="project" value="TreeGrafter"/>
</dbReference>
<keyword evidence="7" id="KW-1185">Reference proteome</keyword>
<comment type="subcellular location">
    <subcellularLocation>
        <location evidence="2">Cytoplasm</location>
    </subcellularLocation>
    <subcellularLocation>
        <location evidence="1">Nucleus</location>
    </subcellularLocation>
</comment>
<organism evidence="6 7">
    <name type="scientific">Beauveria brongniartii RCEF 3172</name>
    <dbReference type="NCBI Taxonomy" id="1081107"/>
    <lineage>
        <taxon>Eukaryota</taxon>
        <taxon>Fungi</taxon>
        <taxon>Dikarya</taxon>
        <taxon>Ascomycota</taxon>
        <taxon>Pezizomycotina</taxon>
        <taxon>Sordariomycetes</taxon>
        <taxon>Hypocreomycetidae</taxon>
        <taxon>Hypocreales</taxon>
        <taxon>Cordycipitaceae</taxon>
        <taxon>Beauveria</taxon>
        <taxon>Beauveria brongniartii</taxon>
    </lineage>
</organism>
<dbReference type="GO" id="GO:0005829">
    <property type="term" value="C:cytosol"/>
    <property type="evidence" value="ECO:0007669"/>
    <property type="project" value="TreeGrafter"/>
</dbReference>
<gene>
    <name evidence="6" type="ORF">BBO_02782</name>
</gene>
<dbReference type="InterPro" id="IPR039924">
    <property type="entry name" value="ICln/Lot5/Saf5"/>
</dbReference>
<evidence type="ECO:0000256" key="4">
    <source>
        <dbReference type="ARBA" id="ARBA00023242"/>
    </source>
</evidence>
<sequence>MIATTIRTPPSLADFLPLAEYQSQTPESFVDGKPVLHLHIVGAAASAPKEQVAGGALAVFPANSPVAAAADAEELVEQQVDVYVTSEYVYTLPAPLTLCPPPPPIALANMSSLTRTFTIFSPAAEAGVSIPYPSISIHAIKQLPSSSHAVWMQLELSDGGSSDDDNSRLIELTIVPPAASDTDTASKLYEAIATCSNLHPDPAGAAADDDDNDYQDRIVFEGSAERHEALEGFQGVLRGAADGGLPPPMPGSGGWITAENVSEYFDDEGNWIGPGAEVGGEEEGAAELGEGAGRTRARDEIEVQEGINGHGAEEDAESKRQRVE</sequence>
<dbReference type="PANTHER" id="PTHR21399:SF0">
    <property type="entry name" value="METHYLOSOME SUBUNIT PICLN"/>
    <property type="match status" value="1"/>
</dbReference>
<evidence type="ECO:0000256" key="5">
    <source>
        <dbReference type="SAM" id="MobiDB-lite"/>
    </source>
</evidence>
<dbReference type="GO" id="GO:0005681">
    <property type="term" value="C:spliceosomal complex"/>
    <property type="evidence" value="ECO:0007669"/>
    <property type="project" value="TreeGrafter"/>
</dbReference>
<evidence type="ECO:0000256" key="2">
    <source>
        <dbReference type="ARBA" id="ARBA00004496"/>
    </source>
</evidence>
<evidence type="ECO:0000313" key="7">
    <source>
        <dbReference type="Proteomes" id="UP000076863"/>
    </source>
</evidence>
<evidence type="ECO:0000313" key="6">
    <source>
        <dbReference type="EMBL" id="OAA47327.1"/>
    </source>
</evidence>
<proteinExistence type="predicted"/>
<dbReference type="Pfam" id="PF03517">
    <property type="entry name" value="Voldacs"/>
    <property type="match status" value="1"/>
</dbReference>
<protein>
    <submittedName>
        <fullName evidence="6">Benzoylformate decarboxylase</fullName>
    </submittedName>
</protein>